<dbReference type="KEGG" id="aup:AsAng_0046220"/>
<dbReference type="RefSeq" id="WP_264789110.1">
    <property type="nucleotide sequence ID" value="NZ_AP026867.1"/>
</dbReference>
<dbReference type="AlphaFoldDB" id="A0A915YIV1"/>
<keyword evidence="4" id="KW-0472">Membrane</keyword>
<dbReference type="GO" id="GO:0016123">
    <property type="term" value="P:xanthophyll biosynthetic process"/>
    <property type="evidence" value="ECO:0007669"/>
    <property type="project" value="TreeGrafter"/>
</dbReference>
<protein>
    <submittedName>
        <fullName evidence="5">Carotenoid biosynthesis protein</fullName>
    </submittedName>
</protein>
<dbReference type="GO" id="GO:0010291">
    <property type="term" value="F:beta-carotene 3-hydroxylase activity"/>
    <property type="evidence" value="ECO:0007669"/>
    <property type="project" value="TreeGrafter"/>
</dbReference>
<dbReference type="EMBL" id="AP026867">
    <property type="protein sequence ID" value="BDS13860.1"/>
    <property type="molecule type" value="Genomic_DNA"/>
</dbReference>
<evidence type="ECO:0000256" key="2">
    <source>
        <dbReference type="ARBA" id="ARBA00022746"/>
    </source>
</evidence>
<dbReference type="PANTHER" id="PTHR31899:SF9">
    <property type="entry name" value="BETA-CAROTENE 3-HYDROXYLASE 1, CHLOROPLASTIC"/>
    <property type="match status" value="1"/>
</dbReference>
<feature type="transmembrane region" description="Helical" evidence="4">
    <location>
        <begin position="266"/>
        <end position="283"/>
    </location>
</feature>
<dbReference type="PANTHER" id="PTHR31899">
    <property type="entry name" value="BETA-CAROTENE 3-HYDROXYLASE 1, CHLOROPLASTIC"/>
    <property type="match status" value="1"/>
</dbReference>
<dbReference type="GO" id="GO:0005506">
    <property type="term" value="F:iron ion binding"/>
    <property type="evidence" value="ECO:0007669"/>
    <property type="project" value="InterPro"/>
</dbReference>
<evidence type="ECO:0000256" key="4">
    <source>
        <dbReference type="SAM" id="Phobius"/>
    </source>
</evidence>
<comment type="similarity">
    <text evidence="1">Belongs to the sterol desaturase family.</text>
</comment>
<name>A0A915YIV1_9BACT</name>
<feature type="transmembrane region" description="Helical" evidence="4">
    <location>
        <begin position="192"/>
        <end position="209"/>
    </location>
</feature>
<evidence type="ECO:0000313" key="6">
    <source>
        <dbReference type="Proteomes" id="UP001060919"/>
    </source>
</evidence>
<keyword evidence="2" id="KW-0125">Carotenoid biosynthesis</keyword>
<feature type="transmembrane region" description="Helical" evidence="4">
    <location>
        <begin position="56"/>
        <end position="81"/>
    </location>
</feature>
<keyword evidence="3" id="KW-0560">Oxidoreductase</keyword>
<organism evidence="5 6">
    <name type="scientific">Aureispira anguillae</name>
    <dbReference type="NCBI Taxonomy" id="2864201"/>
    <lineage>
        <taxon>Bacteria</taxon>
        <taxon>Pseudomonadati</taxon>
        <taxon>Bacteroidota</taxon>
        <taxon>Saprospiria</taxon>
        <taxon>Saprospirales</taxon>
        <taxon>Saprospiraceae</taxon>
        <taxon>Aureispira</taxon>
    </lineage>
</organism>
<dbReference type="InterPro" id="IPR045019">
    <property type="entry name" value="BETA-OHASE-like"/>
</dbReference>
<accession>A0A915YIV1</accession>
<keyword evidence="4" id="KW-0812">Transmembrane</keyword>
<feature type="transmembrane region" description="Helical" evidence="4">
    <location>
        <begin position="93"/>
        <end position="112"/>
    </location>
</feature>
<evidence type="ECO:0000313" key="5">
    <source>
        <dbReference type="EMBL" id="BDS13860.1"/>
    </source>
</evidence>
<evidence type="ECO:0000256" key="1">
    <source>
        <dbReference type="ARBA" id="ARBA00009324"/>
    </source>
</evidence>
<proteinExistence type="inferred from homology"/>
<feature type="transmembrane region" description="Helical" evidence="4">
    <location>
        <begin position="7"/>
        <end position="26"/>
    </location>
</feature>
<gene>
    <name evidence="5" type="ORF">AsAng_0046220</name>
</gene>
<dbReference type="GO" id="GO:0016119">
    <property type="term" value="P:carotene metabolic process"/>
    <property type="evidence" value="ECO:0007669"/>
    <property type="project" value="TreeGrafter"/>
</dbReference>
<dbReference type="Proteomes" id="UP001060919">
    <property type="component" value="Chromosome"/>
</dbReference>
<keyword evidence="6" id="KW-1185">Reference proteome</keyword>
<feature type="transmembrane region" description="Helical" evidence="4">
    <location>
        <begin position="32"/>
        <end position="49"/>
    </location>
</feature>
<dbReference type="InterPro" id="IPR007354">
    <property type="entry name" value="CruF-like"/>
</dbReference>
<feature type="transmembrane region" description="Helical" evidence="4">
    <location>
        <begin position="289"/>
        <end position="307"/>
    </location>
</feature>
<reference evidence="5" key="1">
    <citation type="submission" date="2022-09" db="EMBL/GenBank/DDBJ databases">
        <title>Aureispira anguillicida sp. nov., isolated from Leptocephalus of Japanese eel Anguilla japonica.</title>
        <authorList>
            <person name="Yuasa K."/>
            <person name="Mekata T."/>
            <person name="Ikunari K."/>
        </authorList>
    </citation>
    <scope>NUCLEOTIDE SEQUENCE</scope>
    <source>
        <strain evidence="5">EL160426</strain>
    </source>
</reference>
<dbReference type="Pfam" id="PF04240">
    <property type="entry name" value="Caroten_synth"/>
    <property type="match status" value="1"/>
</dbReference>
<feature type="transmembrane region" description="Helical" evidence="4">
    <location>
        <begin position="124"/>
        <end position="142"/>
    </location>
</feature>
<keyword evidence="4" id="KW-1133">Transmembrane helix</keyword>
<evidence type="ECO:0000256" key="3">
    <source>
        <dbReference type="ARBA" id="ARBA00023002"/>
    </source>
</evidence>
<feature type="transmembrane region" description="Helical" evidence="4">
    <location>
        <begin position="162"/>
        <end position="180"/>
    </location>
</feature>
<feature type="transmembrane region" description="Helical" evidence="4">
    <location>
        <begin position="215"/>
        <end position="235"/>
    </location>
</feature>
<sequence length="366" mass="42774">MNPRTNRIYYSVLIVVHFIGLGLFLSPNRPEGLSGLNMLFCAVLVYCSATDKAKELVALLGIVLGGFIIECVGANTGLLFGQYEYGDELGFKLYNVPIVLGLNWYCVIVASTQVIMRWGVFHHSIFIQALLSAFLAVVLDYWIEPVAMQYDFWNWEGGIVPFYNYACWYVFAAIFSAWYLSKAKQHNSTAYFLFWLWLAFFYILNTLLIDSPMEALTFIIPFFLAYGGMEFMAWFTHKYIMHGVLWFLHKDHHQPNPTTFFEKNDVFFLVYAIPSWLCIMLGMMYGHKWVVGIGFGILAYGVTYFLVHDVLIHRRFKWFDKIQHPYFKALRKAHKVHHKNRFKEEGTCFGLLIVPWKFYKEQQRKG</sequence>